<keyword evidence="2 5" id="KW-0540">Nuclease</keyword>
<dbReference type="PANTHER" id="PTHR30008:SF0">
    <property type="entry name" value="EXODEOXYRIBONUCLEASE 7 LARGE SUBUNIT"/>
    <property type="match status" value="1"/>
</dbReference>
<evidence type="ECO:0000259" key="7">
    <source>
        <dbReference type="Pfam" id="PF02601"/>
    </source>
</evidence>
<comment type="function">
    <text evidence="5">Bidirectionally degrades single-stranded DNA into large acid-insoluble oligonucleotides, which are then degraded further into small acid-soluble oligonucleotides.</text>
</comment>
<feature type="domain" description="OB-fold nucleic acid binding" evidence="8">
    <location>
        <begin position="6"/>
        <end position="99"/>
    </location>
</feature>
<evidence type="ECO:0000313" key="9">
    <source>
        <dbReference type="EMBL" id="SHE55481.1"/>
    </source>
</evidence>
<dbReference type="InterPro" id="IPR025824">
    <property type="entry name" value="OB-fold_nuc-bd_dom"/>
</dbReference>
<dbReference type="EMBL" id="FQTU01000003">
    <property type="protein sequence ID" value="SHE55481.1"/>
    <property type="molecule type" value="Genomic_DNA"/>
</dbReference>
<evidence type="ECO:0000256" key="1">
    <source>
        <dbReference type="ARBA" id="ARBA00022490"/>
    </source>
</evidence>
<dbReference type="Pfam" id="PF02601">
    <property type="entry name" value="Exonuc_VII_L"/>
    <property type="match status" value="1"/>
</dbReference>
<dbReference type="RefSeq" id="WP_073269743.1">
    <property type="nucleotide sequence ID" value="NZ_FQTU01000003.1"/>
</dbReference>
<dbReference type="GO" id="GO:0008855">
    <property type="term" value="F:exodeoxyribonuclease VII activity"/>
    <property type="evidence" value="ECO:0007669"/>
    <property type="project" value="UniProtKB-UniRule"/>
</dbReference>
<accession>A0A1M4UFA8</accession>
<dbReference type="InterPro" id="IPR003753">
    <property type="entry name" value="Exonuc_VII_L"/>
</dbReference>
<evidence type="ECO:0000256" key="3">
    <source>
        <dbReference type="ARBA" id="ARBA00022801"/>
    </source>
</evidence>
<dbReference type="Proteomes" id="UP000184251">
    <property type="component" value="Unassembled WGS sequence"/>
</dbReference>
<dbReference type="NCBIfam" id="TIGR00237">
    <property type="entry name" value="xseA"/>
    <property type="match status" value="1"/>
</dbReference>
<comment type="subcellular location">
    <subcellularLocation>
        <location evidence="5 6">Cytoplasm</location>
    </subcellularLocation>
</comment>
<dbReference type="AlphaFoldDB" id="A0A1M4UFA8"/>
<dbReference type="GO" id="GO:0005737">
    <property type="term" value="C:cytoplasm"/>
    <property type="evidence" value="ECO:0007669"/>
    <property type="project" value="UniProtKB-SubCell"/>
</dbReference>
<evidence type="ECO:0000313" key="10">
    <source>
        <dbReference type="Proteomes" id="UP000184251"/>
    </source>
</evidence>
<comment type="similarity">
    <text evidence="5 6">Belongs to the XseA family.</text>
</comment>
<dbReference type="OrthoDB" id="9802795at2"/>
<dbReference type="GO" id="GO:0003676">
    <property type="term" value="F:nucleic acid binding"/>
    <property type="evidence" value="ECO:0007669"/>
    <property type="project" value="InterPro"/>
</dbReference>
<keyword evidence="1 5" id="KW-0963">Cytoplasm</keyword>
<evidence type="ECO:0000256" key="5">
    <source>
        <dbReference type="HAMAP-Rule" id="MF_00378"/>
    </source>
</evidence>
<organism evidence="9 10">
    <name type="scientific">Alkalibacter saccharofermentans DSM 14828</name>
    <dbReference type="NCBI Taxonomy" id="1120975"/>
    <lineage>
        <taxon>Bacteria</taxon>
        <taxon>Bacillati</taxon>
        <taxon>Bacillota</taxon>
        <taxon>Clostridia</taxon>
        <taxon>Eubacteriales</taxon>
        <taxon>Eubacteriaceae</taxon>
        <taxon>Alkalibacter</taxon>
    </lineage>
</organism>
<evidence type="ECO:0000256" key="4">
    <source>
        <dbReference type="ARBA" id="ARBA00022839"/>
    </source>
</evidence>
<dbReference type="EC" id="3.1.11.6" evidence="5"/>
<dbReference type="GO" id="GO:0006308">
    <property type="term" value="P:DNA catabolic process"/>
    <property type="evidence" value="ECO:0007669"/>
    <property type="project" value="UniProtKB-UniRule"/>
</dbReference>
<reference evidence="9 10" key="1">
    <citation type="submission" date="2016-11" db="EMBL/GenBank/DDBJ databases">
        <authorList>
            <person name="Jaros S."/>
            <person name="Januszkiewicz K."/>
            <person name="Wedrychowicz H."/>
        </authorList>
    </citation>
    <scope>NUCLEOTIDE SEQUENCE [LARGE SCALE GENOMIC DNA]</scope>
    <source>
        <strain evidence="9 10">DSM 14828</strain>
    </source>
</reference>
<proteinExistence type="inferred from homology"/>
<dbReference type="InterPro" id="IPR020579">
    <property type="entry name" value="Exonuc_VII_lsu_C"/>
</dbReference>
<evidence type="ECO:0000256" key="6">
    <source>
        <dbReference type="RuleBase" id="RU004355"/>
    </source>
</evidence>
<dbReference type="STRING" id="1120975.SAMN02746064_00751"/>
<evidence type="ECO:0000259" key="8">
    <source>
        <dbReference type="Pfam" id="PF13742"/>
    </source>
</evidence>
<sequence>MRQRVLSVSKLTKYIKSIFDNDVILKNVIVEGEISNYKLHSSGHAYFSVKDDESRLNCVMFKNAAASSPSIGDGDKVILHGNISVYEKNGQYQLYVQKCEKKGLGDLYVEFEKLKSELESLGWFDPLKKKKIPMVPKKIGVVTSPTGAAIRDMISVISRRFPNVEIYIMPVSVQGREAPGEISAGIDIFNVMNEVDVVIIGRGGGSIEELWAFNERIVAESIHNSIIPVVSAVGHETDFTISDFTADLRAPTPSAAGELVVPSLAELKDKLMSFEKRLSKDMLSQLAISKEMLIRLRGNYFFSKPEMFYSGHTQTLDIMKTDLERSVMKVIDLKKTLLEGYRSELKGMNPENVLKRGYAVIKGAKGEYIGSIDQVSPGENVEIVFKDGTAISKILSKG</sequence>
<keyword evidence="3 5" id="KW-0378">Hydrolase</keyword>
<comment type="catalytic activity">
    <reaction evidence="5 6">
        <text>Exonucleolytic cleavage in either 5'- to 3'- or 3'- to 5'-direction to yield nucleoside 5'-phosphates.</text>
        <dbReference type="EC" id="3.1.11.6"/>
    </reaction>
</comment>
<gene>
    <name evidence="5" type="primary">xseA</name>
    <name evidence="9" type="ORF">SAMN02746064_00751</name>
</gene>
<dbReference type="GO" id="GO:0009318">
    <property type="term" value="C:exodeoxyribonuclease VII complex"/>
    <property type="evidence" value="ECO:0007669"/>
    <property type="project" value="UniProtKB-UniRule"/>
</dbReference>
<protein>
    <recommendedName>
        <fullName evidence="5">Exodeoxyribonuclease 7 large subunit</fullName>
        <ecNumber evidence="5">3.1.11.6</ecNumber>
    </recommendedName>
    <alternativeName>
        <fullName evidence="5">Exodeoxyribonuclease VII large subunit</fullName>
        <shortName evidence="5">Exonuclease VII large subunit</shortName>
    </alternativeName>
</protein>
<dbReference type="Pfam" id="PF13742">
    <property type="entry name" value="tRNA_anti_2"/>
    <property type="match status" value="1"/>
</dbReference>
<feature type="domain" description="Exonuclease VII large subunit C-terminal" evidence="7">
    <location>
        <begin position="123"/>
        <end position="345"/>
    </location>
</feature>
<evidence type="ECO:0000256" key="2">
    <source>
        <dbReference type="ARBA" id="ARBA00022722"/>
    </source>
</evidence>
<dbReference type="CDD" id="cd04489">
    <property type="entry name" value="ExoVII_LU_OBF"/>
    <property type="match status" value="1"/>
</dbReference>
<keyword evidence="10" id="KW-1185">Reference proteome</keyword>
<dbReference type="PANTHER" id="PTHR30008">
    <property type="entry name" value="EXODEOXYRIBONUCLEASE 7 LARGE SUBUNIT"/>
    <property type="match status" value="1"/>
</dbReference>
<keyword evidence="4 5" id="KW-0269">Exonuclease</keyword>
<dbReference type="Gene3D" id="2.40.50.1010">
    <property type="match status" value="1"/>
</dbReference>
<comment type="subunit">
    <text evidence="5">Heterooligomer composed of large and small subunits.</text>
</comment>
<dbReference type="HAMAP" id="MF_00378">
    <property type="entry name" value="Exonuc_7_L"/>
    <property type="match status" value="1"/>
</dbReference>
<name>A0A1M4UFA8_9FIRM</name>